<keyword evidence="1" id="KW-1017">Isopeptide bond</keyword>
<dbReference type="Pfam" id="PF04106">
    <property type="entry name" value="ATG5_UblB"/>
    <property type="match status" value="1"/>
</dbReference>
<dbReference type="InterPro" id="IPR048318">
    <property type="entry name" value="ATG5_UblB"/>
</dbReference>
<organism evidence="4 5">
    <name type="scientific">Pseudocohnilembus persalinus</name>
    <name type="common">Ciliate</name>
    <dbReference type="NCBI Taxonomy" id="266149"/>
    <lineage>
        <taxon>Eukaryota</taxon>
        <taxon>Sar</taxon>
        <taxon>Alveolata</taxon>
        <taxon>Ciliophora</taxon>
        <taxon>Intramacronucleata</taxon>
        <taxon>Oligohymenophorea</taxon>
        <taxon>Scuticociliatia</taxon>
        <taxon>Philasterida</taxon>
        <taxon>Pseudocohnilembidae</taxon>
        <taxon>Pseudocohnilembus</taxon>
    </lineage>
</organism>
<evidence type="ECO:0000259" key="3">
    <source>
        <dbReference type="Pfam" id="PF20638"/>
    </source>
</evidence>
<dbReference type="InParanoid" id="A0A0V0QFZ6"/>
<feature type="domain" description="Autophagy protein ATG5 UblB" evidence="2">
    <location>
        <begin position="260"/>
        <end position="417"/>
    </location>
</feature>
<dbReference type="Pfam" id="PF20638">
    <property type="entry name" value="ATG5_UblA"/>
    <property type="match status" value="1"/>
</dbReference>
<comment type="function">
    <text evidence="1">Involved in autophagic vesicle formation.</text>
</comment>
<dbReference type="InterPro" id="IPR007239">
    <property type="entry name" value="Atg5"/>
</dbReference>
<comment type="subcellular location">
    <subcellularLocation>
        <location evidence="1">Preautophagosomal structure membrane</location>
        <topology evidence="1">Peripheral membrane protein</topology>
    </subcellularLocation>
</comment>
<evidence type="ECO:0000313" key="5">
    <source>
        <dbReference type="Proteomes" id="UP000054937"/>
    </source>
</evidence>
<proteinExistence type="inferred from homology"/>
<protein>
    <recommendedName>
        <fullName evidence="1">Autophagy protein 5</fullName>
    </recommendedName>
</protein>
<dbReference type="Gene3D" id="3.10.20.90">
    <property type="entry name" value="Phosphatidylinositol 3-kinase Catalytic Subunit, Chain A, domain 1"/>
    <property type="match status" value="1"/>
</dbReference>
<sequence>MENLENRTSDVTQAQSKGLEVPEVQIRTLSQNNSPVQQQQGEQNLIVTELLDSKIKNFKIKEMLFQTAIPVLIVMNQKDVADDNCGPFPLLMNFHRIHYIYQYYNDIEKFFENYIPYPLGIQDMWLEWEGKFLHWNMIVQIGVAFDLIILKNFQKKNSNEYSQPIQLQLNFRNKPTNLHSQFDFNPKNEALFYTQNLKESLTIKFGDRGIGYLVRDIENKKRQNMYEFFCSAKSKEFYRIFDLCLWQKKNVDRKPEEIKVPIRIYIQGQDGRLQISENIFLNDNKNDDEEKNTSNDNINHEKNQLLENQQEKSNISDEGQQKQDKNIKNLKLLGNTLGELFPDIIDVEQEFEFDFNDQNFEQNDKKNQKSIKQNFEIDQNFQKFTVICNGIILSLKTPIQYLAENLYNADGFVYLVIRY</sequence>
<evidence type="ECO:0000259" key="2">
    <source>
        <dbReference type="Pfam" id="PF04106"/>
    </source>
</evidence>
<dbReference type="Gene3D" id="3.10.20.620">
    <property type="match status" value="1"/>
</dbReference>
<dbReference type="EMBL" id="LDAU01000176">
    <property type="protein sequence ID" value="KRX01100.1"/>
    <property type="molecule type" value="Genomic_DNA"/>
</dbReference>
<gene>
    <name evidence="4" type="ORF">PPERSA_08201</name>
</gene>
<feature type="domain" description="Autophagy protein ATG5 UblA" evidence="3">
    <location>
        <begin position="65"/>
        <end position="170"/>
    </location>
</feature>
<dbReference type="GO" id="GO:0034727">
    <property type="term" value="P:piecemeal microautophagy of the nucleus"/>
    <property type="evidence" value="ECO:0007669"/>
    <property type="project" value="TreeGrafter"/>
</dbReference>
<reference evidence="4 5" key="1">
    <citation type="journal article" date="2015" name="Sci. Rep.">
        <title>Genome of the facultative scuticociliatosis pathogen Pseudocohnilembus persalinus provides insight into its virulence through horizontal gene transfer.</title>
        <authorList>
            <person name="Xiong J."/>
            <person name="Wang G."/>
            <person name="Cheng J."/>
            <person name="Tian M."/>
            <person name="Pan X."/>
            <person name="Warren A."/>
            <person name="Jiang C."/>
            <person name="Yuan D."/>
            <person name="Miao W."/>
        </authorList>
    </citation>
    <scope>NUCLEOTIDE SEQUENCE [LARGE SCALE GENOMIC DNA]</scope>
    <source>
        <strain evidence="4">36N120E</strain>
    </source>
</reference>
<dbReference type="GO" id="GO:0006995">
    <property type="term" value="P:cellular response to nitrogen starvation"/>
    <property type="evidence" value="ECO:0007669"/>
    <property type="project" value="TreeGrafter"/>
</dbReference>
<dbReference type="PANTHER" id="PTHR13040">
    <property type="entry name" value="AUTOPHAGY PROTEIN 5"/>
    <property type="match status" value="1"/>
</dbReference>
<dbReference type="GO" id="GO:0034045">
    <property type="term" value="C:phagophore assembly site membrane"/>
    <property type="evidence" value="ECO:0007669"/>
    <property type="project" value="UniProtKB-SubCell"/>
</dbReference>
<evidence type="ECO:0000313" key="4">
    <source>
        <dbReference type="EMBL" id="KRX01100.1"/>
    </source>
</evidence>
<comment type="subunit">
    <text evidence="1">Conjugated with ATG12.</text>
</comment>
<comment type="similarity">
    <text evidence="1">Belongs to the ATG5 family.</text>
</comment>
<comment type="caution">
    <text evidence="4">The sequence shown here is derived from an EMBL/GenBank/DDBJ whole genome shotgun (WGS) entry which is preliminary data.</text>
</comment>
<dbReference type="InterPro" id="IPR048939">
    <property type="entry name" value="ATG5_UblA"/>
</dbReference>
<dbReference type="GO" id="GO:0005776">
    <property type="term" value="C:autophagosome"/>
    <property type="evidence" value="ECO:0007669"/>
    <property type="project" value="TreeGrafter"/>
</dbReference>
<accession>A0A0V0QFZ6</accession>
<keyword evidence="5" id="KW-1185">Reference proteome</keyword>
<dbReference type="GO" id="GO:0000422">
    <property type="term" value="P:autophagy of mitochondrion"/>
    <property type="evidence" value="ECO:0007669"/>
    <property type="project" value="TreeGrafter"/>
</dbReference>
<name>A0A0V0QFZ6_PSEPJ</name>
<dbReference type="GO" id="GO:0061908">
    <property type="term" value="C:phagophore"/>
    <property type="evidence" value="ECO:0007669"/>
    <property type="project" value="TreeGrafter"/>
</dbReference>
<dbReference type="InterPro" id="IPR042527">
    <property type="entry name" value="Atg5_UblA_dom_sf"/>
</dbReference>
<dbReference type="AlphaFoldDB" id="A0A0V0QFZ6"/>
<dbReference type="GO" id="GO:0044233">
    <property type="term" value="C:mitochondria-associated endoplasmic reticulum membrane contact site"/>
    <property type="evidence" value="ECO:0007669"/>
    <property type="project" value="TreeGrafter"/>
</dbReference>
<keyword evidence="1" id="KW-0472">Membrane</keyword>
<keyword evidence="1" id="KW-0072">Autophagy</keyword>
<dbReference type="GO" id="GO:0034274">
    <property type="term" value="C:Atg12-Atg5-Atg16 complex"/>
    <property type="evidence" value="ECO:0007669"/>
    <property type="project" value="TreeGrafter"/>
</dbReference>
<evidence type="ECO:0000256" key="1">
    <source>
        <dbReference type="RuleBase" id="RU361202"/>
    </source>
</evidence>
<dbReference type="Proteomes" id="UP000054937">
    <property type="component" value="Unassembled WGS sequence"/>
</dbReference>
<dbReference type="PANTHER" id="PTHR13040:SF2">
    <property type="entry name" value="AUTOPHAGY PROTEIN 5"/>
    <property type="match status" value="1"/>
</dbReference>
<dbReference type="GO" id="GO:0019776">
    <property type="term" value="F:Atg8-family ligase activity"/>
    <property type="evidence" value="ECO:0007669"/>
    <property type="project" value="TreeGrafter"/>
</dbReference>
<keyword evidence="1" id="KW-0832">Ubl conjugation</keyword>